<gene>
    <name evidence="2" type="ORF">AQI94_16095</name>
</gene>
<proteinExistence type="predicted"/>
<dbReference type="PROSITE" id="PS50943">
    <property type="entry name" value="HTH_CROC1"/>
    <property type="match status" value="1"/>
</dbReference>
<feature type="domain" description="HTH cro/C1-type" evidence="1">
    <location>
        <begin position="31"/>
        <end position="82"/>
    </location>
</feature>
<sequence>MAADNALGEFLKARRGRVPPARAGLPDHGRRRVAGLRRDELARLAGISEPYLTRLEQGVDQHPSPQVLRALARALELDDDARAHLFALAAPTPGPARPAETEVAPDVHQLLDAWAGTPAYVRDRRFDVLAANKWARALAPMYEPGHNLARDMFLDPAARQLFPDWPEIAAQTAAALRAEADPRDPRVGALVAELETDEDFHRLWARHDARPSRDELKRFAHPAVGELALRRQALIVGGAEQQVIIVYQAAPGSPSEAALARLL</sequence>
<comment type="caution">
    <text evidence="2">The sequence shown here is derived from an EMBL/GenBank/DDBJ whole genome shotgun (WGS) entry which is preliminary data.</text>
</comment>
<dbReference type="InterPro" id="IPR010982">
    <property type="entry name" value="Lambda_DNA-bd_dom_sf"/>
</dbReference>
<dbReference type="Gene3D" id="3.30.450.180">
    <property type="match status" value="1"/>
</dbReference>
<protein>
    <submittedName>
        <fullName evidence="2">XRE family transcriptional regulator</fullName>
    </submittedName>
</protein>
<dbReference type="SMART" id="SM00530">
    <property type="entry name" value="HTH_XRE"/>
    <property type="match status" value="1"/>
</dbReference>
<organism evidence="2 3">
    <name type="scientific">Streptomyces pseudovenezuelae</name>
    <dbReference type="NCBI Taxonomy" id="67350"/>
    <lineage>
        <taxon>Bacteria</taxon>
        <taxon>Bacillati</taxon>
        <taxon>Actinomycetota</taxon>
        <taxon>Actinomycetes</taxon>
        <taxon>Kitasatosporales</taxon>
        <taxon>Streptomycetaceae</taxon>
        <taxon>Streptomyces</taxon>
        <taxon>Streptomyces aurantiacus group</taxon>
    </lineage>
</organism>
<dbReference type="RefSeq" id="WP_031049470.1">
    <property type="nucleotide sequence ID" value="NZ_KQ948146.1"/>
</dbReference>
<name>A0A124HAB4_9ACTN</name>
<dbReference type="InterPro" id="IPR001387">
    <property type="entry name" value="Cro/C1-type_HTH"/>
</dbReference>
<dbReference type="EMBL" id="LMWM01000015">
    <property type="protein sequence ID" value="KUM87593.1"/>
    <property type="molecule type" value="Genomic_DNA"/>
</dbReference>
<dbReference type="SUPFAM" id="SSF47413">
    <property type="entry name" value="lambda repressor-like DNA-binding domains"/>
    <property type="match status" value="1"/>
</dbReference>
<evidence type="ECO:0000313" key="3">
    <source>
        <dbReference type="Proteomes" id="UP000053039"/>
    </source>
</evidence>
<dbReference type="GO" id="GO:0003677">
    <property type="term" value="F:DNA binding"/>
    <property type="evidence" value="ECO:0007669"/>
    <property type="project" value="InterPro"/>
</dbReference>
<evidence type="ECO:0000313" key="2">
    <source>
        <dbReference type="EMBL" id="KUM87593.1"/>
    </source>
</evidence>
<dbReference type="AlphaFoldDB" id="A0A124HAB4"/>
<dbReference type="Pfam" id="PF13560">
    <property type="entry name" value="HTH_31"/>
    <property type="match status" value="1"/>
</dbReference>
<dbReference type="Pfam" id="PF17765">
    <property type="entry name" value="MLTR_LBD"/>
    <property type="match status" value="1"/>
</dbReference>
<dbReference type="Proteomes" id="UP000053039">
    <property type="component" value="Unassembled WGS sequence"/>
</dbReference>
<dbReference type="InterPro" id="IPR041413">
    <property type="entry name" value="MLTR_LBD"/>
</dbReference>
<dbReference type="Gene3D" id="1.10.260.40">
    <property type="entry name" value="lambda repressor-like DNA-binding domains"/>
    <property type="match status" value="1"/>
</dbReference>
<dbReference type="PANTHER" id="PTHR35010:SF2">
    <property type="entry name" value="BLL4672 PROTEIN"/>
    <property type="match status" value="1"/>
</dbReference>
<dbReference type="CDD" id="cd00093">
    <property type="entry name" value="HTH_XRE"/>
    <property type="match status" value="1"/>
</dbReference>
<evidence type="ECO:0000259" key="1">
    <source>
        <dbReference type="PROSITE" id="PS50943"/>
    </source>
</evidence>
<reference evidence="2 3" key="1">
    <citation type="submission" date="2015-10" db="EMBL/GenBank/DDBJ databases">
        <title>Draft genome sequence of Streptomyces pseudovenezuelae DSM 40212, type strain for the species Streptomyces pseudovenezuelae.</title>
        <authorList>
            <person name="Ruckert C."/>
            <person name="Winkler A."/>
            <person name="Kalinowski J."/>
            <person name="Kampfer P."/>
            <person name="Glaeser S."/>
        </authorList>
    </citation>
    <scope>NUCLEOTIDE SEQUENCE [LARGE SCALE GENOMIC DNA]</scope>
    <source>
        <strain evidence="2 3">DSM 40212</strain>
    </source>
</reference>
<accession>A0A124HAB4</accession>
<dbReference type="OrthoDB" id="3542608at2"/>
<dbReference type="PANTHER" id="PTHR35010">
    <property type="entry name" value="BLL4672 PROTEIN-RELATED"/>
    <property type="match status" value="1"/>
</dbReference>